<dbReference type="InterPro" id="IPR016129">
    <property type="entry name" value="Caspase_his_AS"/>
</dbReference>
<dbReference type="InterPro" id="IPR001309">
    <property type="entry name" value="Pept_C14_p20"/>
</dbReference>
<feature type="active site" evidence="6">
    <location>
        <position position="240"/>
    </location>
</feature>
<dbReference type="SMART" id="SM00115">
    <property type="entry name" value="CASc"/>
    <property type="match status" value="1"/>
</dbReference>
<dbReference type="InterPro" id="IPR002138">
    <property type="entry name" value="Pept_C14_p10"/>
</dbReference>
<dbReference type="Pfam" id="PF00619">
    <property type="entry name" value="CARD"/>
    <property type="match status" value="1"/>
</dbReference>
<keyword evidence="4" id="KW-0788">Thiol protease</keyword>
<keyword evidence="3" id="KW-0378">Hydrolase</keyword>
<dbReference type="InterPro" id="IPR015917">
    <property type="entry name" value="Pept_C14A"/>
</dbReference>
<reference evidence="12" key="2">
    <citation type="submission" date="2025-08" db="UniProtKB">
        <authorList>
            <consortium name="Ensembl"/>
        </authorList>
    </citation>
    <scope>IDENTIFICATION</scope>
</reference>
<feature type="domain" description="CARD" evidence="11">
    <location>
        <begin position="10"/>
        <end position="100"/>
    </location>
</feature>
<dbReference type="InterPro" id="IPR033139">
    <property type="entry name" value="Caspase_cys_AS"/>
</dbReference>
<dbReference type="SMART" id="SM00114">
    <property type="entry name" value="CARD"/>
    <property type="match status" value="1"/>
</dbReference>
<dbReference type="PANTHER" id="PTHR47901">
    <property type="entry name" value="CASPASE RECRUITMENT DOMAIN-CONTAINING PROTEIN 18"/>
    <property type="match status" value="1"/>
</dbReference>
<dbReference type="PROSITE" id="PS01122">
    <property type="entry name" value="CASPASE_CYS"/>
    <property type="match status" value="1"/>
</dbReference>
<feature type="compositionally biased region" description="Basic and acidic residues" evidence="8">
    <location>
        <begin position="307"/>
        <end position="318"/>
    </location>
</feature>
<name>A0A3P8WXN1_CYNSE</name>
<reference evidence="12 13" key="1">
    <citation type="journal article" date="2014" name="Nat. Genet.">
        <title>Whole-genome sequence of a flatfish provides insights into ZW sex chromosome evolution and adaptation to a benthic lifestyle.</title>
        <authorList>
            <person name="Chen S."/>
            <person name="Zhang G."/>
            <person name="Shao C."/>
            <person name="Huang Q."/>
            <person name="Liu G."/>
            <person name="Zhang P."/>
            <person name="Song W."/>
            <person name="An N."/>
            <person name="Chalopin D."/>
            <person name="Volff J.N."/>
            <person name="Hong Y."/>
            <person name="Li Q."/>
            <person name="Sha Z."/>
            <person name="Zhou H."/>
            <person name="Xie M."/>
            <person name="Yu Q."/>
            <person name="Liu Y."/>
            <person name="Xiang H."/>
            <person name="Wang N."/>
            <person name="Wu K."/>
            <person name="Yang C."/>
            <person name="Zhou Q."/>
            <person name="Liao X."/>
            <person name="Yang L."/>
            <person name="Hu Q."/>
            <person name="Zhang J."/>
            <person name="Meng L."/>
            <person name="Jin L."/>
            <person name="Tian Y."/>
            <person name="Lian J."/>
            <person name="Yang J."/>
            <person name="Miao G."/>
            <person name="Liu S."/>
            <person name="Liang Z."/>
            <person name="Yan F."/>
            <person name="Li Y."/>
            <person name="Sun B."/>
            <person name="Zhang H."/>
            <person name="Zhang J."/>
            <person name="Zhu Y."/>
            <person name="Du M."/>
            <person name="Zhao Y."/>
            <person name="Schartl M."/>
            <person name="Tang Q."/>
            <person name="Wang J."/>
        </authorList>
    </citation>
    <scope>NUCLEOTIDE SEQUENCE</scope>
</reference>
<proteinExistence type="inferred from homology"/>
<dbReference type="InterPro" id="IPR029030">
    <property type="entry name" value="Caspase-like_dom_sf"/>
</dbReference>
<sequence>LLGKMLECGMLERDRQTLKRRSASLLKHLMVDEMLLMLLQAEDILTGNMAESIMAEPTSQKRSWHLLQILPKRGPGAFSCFCAALRETNQQFLSDMLTQCPERDGVERHMKVDGNVNIRCHSMEFSLDADSPIKSPVLPCSADFYHSHCQKAYSMTSSPRGLALVISNVTFDPSVTTELDTRKGGEVDNEVLRKVFTELDYLVSLHVDLTAEAMKSCIESFSRRPDHRAVDSCVVCLLSHGVEGAVYGTDGQLLQLDWVFKAFDNAHCPLLQNKPKMFFIQACRGDEMDVGVEQIDGPIRTGSPSCEQRDAGRERQNESHPGQGGHDGRRIKLPQRSDMICGFASLKGTAAMRNTKKGSWFIQDLDMALRLHARDTHLADILMQVKSFFGFFLFFTAIFISSV</sequence>
<evidence type="ECO:0000313" key="12">
    <source>
        <dbReference type="Ensembl" id="ENSCSEP00000031519.1"/>
    </source>
</evidence>
<evidence type="ECO:0000259" key="9">
    <source>
        <dbReference type="PROSITE" id="PS50207"/>
    </source>
</evidence>
<dbReference type="PROSITE" id="PS50209">
    <property type="entry name" value="CARD"/>
    <property type="match status" value="1"/>
</dbReference>
<evidence type="ECO:0000256" key="1">
    <source>
        <dbReference type="ARBA" id="ARBA00010134"/>
    </source>
</evidence>
<dbReference type="PROSITE" id="PS50207">
    <property type="entry name" value="CASPASE_P10"/>
    <property type="match status" value="1"/>
</dbReference>
<comment type="similarity">
    <text evidence="1 7">Belongs to the peptidase C14A family.</text>
</comment>
<dbReference type="Ensembl" id="ENSCSET00000031928.1">
    <property type="protein sequence ID" value="ENSCSEP00000031519.1"/>
    <property type="gene ID" value="ENSCSEG00000020158.1"/>
</dbReference>
<evidence type="ECO:0000259" key="11">
    <source>
        <dbReference type="PROSITE" id="PS50209"/>
    </source>
</evidence>
<dbReference type="InterPro" id="IPR011600">
    <property type="entry name" value="Pept_C14_caspase"/>
</dbReference>
<keyword evidence="13" id="KW-1185">Reference proteome</keyword>
<evidence type="ECO:0000256" key="5">
    <source>
        <dbReference type="ARBA" id="ARBA00023145"/>
    </source>
</evidence>
<dbReference type="InterPro" id="IPR001315">
    <property type="entry name" value="CARD"/>
</dbReference>
<dbReference type="InterPro" id="IPR011029">
    <property type="entry name" value="DEATH-like_dom_sf"/>
</dbReference>
<dbReference type="GeneTree" id="ENSGT00940000156657"/>
<dbReference type="PIRSF" id="PIRSF038001">
    <property type="entry name" value="Caspase_ICE"/>
    <property type="match status" value="1"/>
</dbReference>
<feature type="domain" description="Caspase family p10" evidence="9">
    <location>
        <begin position="329"/>
        <end position="389"/>
    </location>
</feature>
<dbReference type="Gene3D" id="1.10.533.10">
    <property type="entry name" value="Death Domain, Fas"/>
    <property type="match status" value="1"/>
</dbReference>
<accession>A0A3P8WXN1</accession>
<dbReference type="GO" id="GO:0006508">
    <property type="term" value="P:proteolysis"/>
    <property type="evidence" value="ECO:0007669"/>
    <property type="project" value="UniProtKB-KW"/>
</dbReference>
<dbReference type="PRINTS" id="PR00376">
    <property type="entry name" value="IL1BCENZYME"/>
</dbReference>
<feature type="region of interest" description="Disordered" evidence="8">
    <location>
        <begin position="295"/>
        <end position="331"/>
    </location>
</feature>
<dbReference type="FunFam" id="3.40.50.1460:FF:000009">
    <property type="entry name" value="Caspase 2"/>
    <property type="match status" value="1"/>
</dbReference>
<dbReference type="GO" id="GO:0004197">
    <property type="term" value="F:cysteine-type endopeptidase activity"/>
    <property type="evidence" value="ECO:0007669"/>
    <property type="project" value="InterPro"/>
</dbReference>
<dbReference type="Proteomes" id="UP000265120">
    <property type="component" value="Chromosome 13"/>
</dbReference>
<protein>
    <submittedName>
        <fullName evidence="12">Caspase 2, apoptosis-related cysteine peptidase</fullName>
    </submittedName>
</protein>
<feature type="domain" description="Caspase family p20" evidence="10">
    <location>
        <begin position="159"/>
        <end position="287"/>
    </location>
</feature>
<dbReference type="Pfam" id="PF00656">
    <property type="entry name" value="Peptidase_C14"/>
    <property type="match status" value="1"/>
</dbReference>
<evidence type="ECO:0000256" key="8">
    <source>
        <dbReference type="SAM" id="MobiDB-lite"/>
    </source>
</evidence>
<dbReference type="SUPFAM" id="SSF47986">
    <property type="entry name" value="DEATH domain"/>
    <property type="match status" value="1"/>
</dbReference>
<dbReference type="CDD" id="cd00032">
    <property type="entry name" value="CASc"/>
    <property type="match status" value="1"/>
</dbReference>
<reference evidence="12" key="3">
    <citation type="submission" date="2025-09" db="UniProtKB">
        <authorList>
            <consortium name="Ensembl"/>
        </authorList>
    </citation>
    <scope>IDENTIFICATION</scope>
</reference>
<dbReference type="PANTHER" id="PTHR47901:SF7">
    <property type="entry name" value="CASPASE 2"/>
    <property type="match status" value="1"/>
</dbReference>
<keyword evidence="2" id="KW-0645">Protease</keyword>
<dbReference type="PROSITE" id="PS50208">
    <property type="entry name" value="CASPASE_P20"/>
    <property type="match status" value="1"/>
</dbReference>
<dbReference type="InterPro" id="IPR002398">
    <property type="entry name" value="Pept_C14"/>
</dbReference>
<feature type="active site" evidence="6">
    <location>
        <position position="283"/>
    </location>
</feature>
<organism evidence="12 13">
    <name type="scientific">Cynoglossus semilaevis</name>
    <name type="common">Tongue sole</name>
    <dbReference type="NCBI Taxonomy" id="244447"/>
    <lineage>
        <taxon>Eukaryota</taxon>
        <taxon>Metazoa</taxon>
        <taxon>Chordata</taxon>
        <taxon>Craniata</taxon>
        <taxon>Vertebrata</taxon>
        <taxon>Euteleostomi</taxon>
        <taxon>Actinopterygii</taxon>
        <taxon>Neopterygii</taxon>
        <taxon>Teleostei</taxon>
        <taxon>Neoteleostei</taxon>
        <taxon>Acanthomorphata</taxon>
        <taxon>Carangaria</taxon>
        <taxon>Pleuronectiformes</taxon>
        <taxon>Pleuronectoidei</taxon>
        <taxon>Cynoglossidae</taxon>
        <taxon>Cynoglossinae</taxon>
        <taxon>Cynoglossus</taxon>
    </lineage>
</organism>
<dbReference type="PROSITE" id="PS01121">
    <property type="entry name" value="CASPASE_HIS"/>
    <property type="match status" value="1"/>
</dbReference>
<evidence type="ECO:0000313" key="13">
    <source>
        <dbReference type="Proteomes" id="UP000265120"/>
    </source>
</evidence>
<evidence type="ECO:0000256" key="6">
    <source>
        <dbReference type="PIRSR" id="PIRSR038001-1"/>
    </source>
</evidence>
<evidence type="ECO:0000256" key="7">
    <source>
        <dbReference type="RuleBase" id="RU003971"/>
    </source>
</evidence>
<dbReference type="AlphaFoldDB" id="A0A3P8WXN1"/>
<evidence type="ECO:0000256" key="3">
    <source>
        <dbReference type="ARBA" id="ARBA00022801"/>
    </source>
</evidence>
<evidence type="ECO:0000256" key="4">
    <source>
        <dbReference type="ARBA" id="ARBA00022807"/>
    </source>
</evidence>
<dbReference type="Gene3D" id="3.40.50.1460">
    <property type="match status" value="1"/>
</dbReference>
<evidence type="ECO:0000256" key="2">
    <source>
        <dbReference type="ARBA" id="ARBA00022670"/>
    </source>
</evidence>
<dbReference type="GO" id="GO:0042981">
    <property type="term" value="P:regulation of apoptotic process"/>
    <property type="evidence" value="ECO:0007669"/>
    <property type="project" value="InterPro"/>
</dbReference>
<dbReference type="SUPFAM" id="SSF52129">
    <property type="entry name" value="Caspase-like"/>
    <property type="match status" value="1"/>
</dbReference>
<evidence type="ECO:0000259" key="10">
    <source>
        <dbReference type="PROSITE" id="PS50208"/>
    </source>
</evidence>
<keyword evidence="5" id="KW-0865">Zymogen</keyword>